<evidence type="ECO:0000313" key="2">
    <source>
        <dbReference type="EMBL" id="OGN09122.1"/>
    </source>
</evidence>
<reference evidence="2 3" key="1">
    <citation type="journal article" date="2016" name="Nat. Commun.">
        <title>Thousands of microbial genomes shed light on interconnected biogeochemical processes in an aquifer system.</title>
        <authorList>
            <person name="Anantharaman K."/>
            <person name="Brown C.T."/>
            <person name="Hug L.A."/>
            <person name="Sharon I."/>
            <person name="Castelle C.J."/>
            <person name="Probst A.J."/>
            <person name="Thomas B.C."/>
            <person name="Singh A."/>
            <person name="Wilkins M.J."/>
            <person name="Karaoz U."/>
            <person name="Brodie E.L."/>
            <person name="Williams K.H."/>
            <person name="Hubbard S.S."/>
            <person name="Banfield J.F."/>
        </authorList>
    </citation>
    <scope>NUCLEOTIDE SEQUENCE [LARGE SCALE GENOMIC DNA]</scope>
</reference>
<evidence type="ECO:0000313" key="3">
    <source>
        <dbReference type="Proteomes" id="UP000177167"/>
    </source>
</evidence>
<dbReference type="InterPro" id="IPR004860">
    <property type="entry name" value="LAGLIDADG_dom"/>
</dbReference>
<gene>
    <name evidence="2" type="ORF">A3J46_05205</name>
</gene>
<protein>
    <recommendedName>
        <fullName evidence="1">Homing endonuclease LAGLIDADG domain-containing protein</fullName>
    </recommendedName>
</protein>
<dbReference type="InterPro" id="IPR027434">
    <property type="entry name" value="Homing_endonucl"/>
</dbReference>
<organism evidence="2 3">
    <name type="scientific">Candidatus Yanofskybacteria bacterium RIFCSPHIGHO2_02_FULL_41_11</name>
    <dbReference type="NCBI Taxonomy" id="1802675"/>
    <lineage>
        <taxon>Bacteria</taxon>
        <taxon>Candidatus Yanofskyibacteriota</taxon>
    </lineage>
</organism>
<dbReference type="GO" id="GO:0004519">
    <property type="term" value="F:endonuclease activity"/>
    <property type="evidence" value="ECO:0007669"/>
    <property type="project" value="InterPro"/>
</dbReference>
<dbReference type="SUPFAM" id="SSF55608">
    <property type="entry name" value="Homing endonucleases"/>
    <property type="match status" value="1"/>
</dbReference>
<dbReference type="Pfam" id="PF03161">
    <property type="entry name" value="LAGLIDADG_2"/>
    <property type="match status" value="1"/>
</dbReference>
<name>A0A1F8F7K2_9BACT</name>
<dbReference type="Gene3D" id="3.10.28.10">
    <property type="entry name" value="Homing endonucleases"/>
    <property type="match status" value="2"/>
</dbReference>
<feature type="domain" description="Homing endonuclease LAGLIDADG" evidence="1">
    <location>
        <begin position="31"/>
        <end position="192"/>
    </location>
</feature>
<proteinExistence type="predicted"/>
<dbReference type="Proteomes" id="UP000177167">
    <property type="component" value="Unassembled WGS sequence"/>
</dbReference>
<comment type="caution">
    <text evidence="2">The sequence shown here is derived from an EMBL/GenBank/DDBJ whole genome shotgun (WGS) entry which is preliminary data.</text>
</comment>
<dbReference type="EMBL" id="MGJP01000044">
    <property type="protein sequence ID" value="OGN09122.1"/>
    <property type="molecule type" value="Genomic_DNA"/>
</dbReference>
<evidence type="ECO:0000259" key="1">
    <source>
        <dbReference type="Pfam" id="PF03161"/>
    </source>
</evidence>
<dbReference type="AlphaFoldDB" id="A0A1F8F7K2"/>
<sequence length="212" mass="25395">MVIPREAGRITYSTEIRNLKKRLFLNDRQKSIVIGSILGDGNLSPNWSSTNYRLSIGQSEKQKDYLMWKYELLKDWILSKPRYYERTRSLSFRTISHQLLTDLYRKFYKDSKKIVPKDIKDLLTPESIAVWYMDDGNIRRNNGRVYGYYLNTQSFSREENEYLSQVFQDKYDIKSLVIRNKNNHRLYIGVDRSKFREVVKDFIIPSMQYKLG</sequence>
<accession>A0A1F8F7K2</accession>